<dbReference type="AlphaFoldDB" id="A0A1J4QII2"/>
<name>A0A1J4QII2_9GAMM</name>
<proteinExistence type="predicted"/>
<dbReference type="STRING" id="1414654.BFR47_00910"/>
<evidence type="ECO:0000313" key="2">
    <source>
        <dbReference type="EMBL" id="OIN12285.1"/>
    </source>
</evidence>
<comment type="caution">
    <text evidence="2">The sequence shown here is derived from an EMBL/GenBank/DDBJ whole genome shotgun (WGS) entry which is preliminary data.</text>
</comment>
<keyword evidence="1" id="KW-0472">Membrane</keyword>
<evidence type="ECO:0000313" key="3">
    <source>
        <dbReference type="Proteomes" id="UP000243073"/>
    </source>
</evidence>
<sequence length="186" mass="21582">MSNINLLPWRESVRAGQKKQFMVILAVASLITVTVMLTANMWIHQQIARQQQRNQFLQNETAKLDLILGEMRNIREQRLKLLERMTLIEHFQQRRNLSVRLFNQLPELVPPGVYLSSLNVVDHSLDIVGKTEAYPRVANMIRQVENSGWLYEPRISSIFASDVQPIALSQFSMRLRVREFIPGATQ</sequence>
<keyword evidence="1" id="KW-0812">Transmembrane</keyword>
<dbReference type="GO" id="GO:0043107">
    <property type="term" value="P:type IV pilus-dependent motility"/>
    <property type="evidence" value="ECO:0007669"/>
    <property type="project" value="TreeGrafter"/>
</dbReference>
<dbReference type="PANTHER" id="PTHR40278:SF2">
    <property type="entry name" value="TYPE IV PILUS INNER MEMBRANE COMPONENT PILN"/>
    <property type="match status" value="1"/>
</dbReference>
<dbReference type="RefSeq" id="WP_071472060.1">
    <property type="nucleotide sequence ID" value="NZ_MDKE01000011.1"/>
</dbReference>
<dbReference type="OrthoDB" id="5296173at2"/>
<dbReference type="GO" id="GO:0043683">
    <property type="term" value="P:type IV pilus assembly"/>
    <property type="evidence" value="ECO:0007669"/>
    <property type="project" value="TreeGrafter"/>
</dbReference>
<evidence type="ECO:0000256" key="1">
    <source>
        <dbReference type="SAM" id="Phobius"/>
    </source>
</evidence>
<gene>
    <name evidence="2" type="ORF">BFR47_00910</name>
</gene>
<dbReference type="EMBL" id="MDKE01000011">
    <property type="protein sequence ID" value="OIN12285.1"/>
    <property type="molecule type" value="Genomic_DNA"/>
</dbReference>
<keyword evidence="3" id="KW-1185">Reference proteome</keyword>
<dbReference type="Proteomes" id="UP000243073">
    <property type="component" value="Unassembled WGS sequence"/>
</dbReference>
<reference evidence="2 3" key="1">
    <citation type="submission" date="2016-07" db="EMBL/GenBank/DDBJ databases">
        <title>Draft Genome Sequence of Oceanisphaera psychrotolerans, isolated from coastal sediment samples.</title>
        <authorList>
            <person name="Zhuo S."/>
            <person name="Ruan Z."/>
        </authorList>
    </citation>
    <scope>NUCLEOTIDE SEQUENCE [LARGE SCALE GENOMIC DNA]</scope>
    <source>
        <strain evidence="2 3">LAM-WHM-ZC</strain>
    </source>
</reference>
<dbReference type="PANTHER" id="PTHR40278">
    <property type="entry name" value="DNA UTILIZATION PROTEIN HOFN"/>
    <property type="match status" value="1"/>
</dbReference>
<dbReference type="Pfam" id="PF05137">
    <property type="entry name" value="PilN"/>
    <property type="match status" value="1"/>
</dbReference>
<keyword evidence="1" id="KW-1133">Transmembrane helix</keyword>
<protein>
    <submittedName>
        <fullName evidence="2">Fimbrial assembly protein</fullName>
    </submittedName>
</protein>
<accession>A0A1J4QII2</accession>
<dbReference type="InterPro" id="IPR007813">
    <property type="entry name" value="PilN"/>
</dbReference>
<feature type="transmembrane region" description="Helical" evidence="1">
    <location>
        <begin position="21"/>
        <end position="43"/>
    </location>
</feature>
<organism evidence="2 3">
    <name type="scientific">Oceanisphaera psychrotolerans</name>
    <dbReference type="NCBI Taxonomy" id="1414654"/>
    <lineage>
        <taxon>Bacteria</taxon>
        <taxon>Pseudomonadati</taxon>
        <taxon>Pseudomonadota</taxon>
        <taxon>Gammaproteobacteria</taxon>
        <taxon>Aeromonadales</taxon>
        <taxon>Aeromonadaceae</taxon>
        <taxon>Oceanisphaera</taxon>
    </lineage>
</organism>
<dbReference type="InterPro" id="IPR052534">
    <property type="entry name" value="Extracell_DNA_Util/SecSys_Comp"/>
</dbReference>